<dbReference type="PANTHER" id="PTHR32294">
    <property type="entry name" value="DNA POLYMERASE III SUBUNIT ALPHA"/>
    <property type="match status" value="1"/>
</dbReference>
<name>A0A5T0UGQ2_CAMJU</name>
<organism evidence="2">
    <name type="scientific">Campylobacter jejuni</name>
    <dbReference type="NCBI Taxonomy" id="197"/>
    <lineage>
        <taxon>Bacteria</taxon>
        <taxon>Pseudomonadati</taxon>
        <taxon>Campylobacterota</taxon>
        <taxon>Epsilonproteobacteria</taxon>
        <taxon>Campylobacterales</taxon>
        <taxon>Campylobacteraceae</taxon>
        <taxon>Campylobacter</taxon>
    </lineage>
</organism>
<feature type="domain" description="DNA polymerase III alpha subunit finger" evidence="1">
    <location>
        <begin position="7"/>
        <end position="152"/>
    </location>
</feature>
<gene>
    <name evidence="2" type="ORF">CW563_09885</name>
</gene>
<dbReference type="GO" id="GO:0008408">
    <property type="term" value="F:3'-5' exonuclease activity"/>
    <property type="evidence" value="ECO:0007669"/>
    <property type="project" value="InterPro"/>
</dbReference>
<dbReference type="AlphaFoldDB" id="A0A5T0UGQ2"/>
<comment type="caution">
    <text evidence="2">The sequence shown here is derived from an EMBL/GenBank/DDBJ whole genome shotgun (WGS) entry which is preliminary data.</text>
</comment>
<sequence>DFLGLRNLTILDNALKFVRKGYQEKLDLKQISLDDPLTLRLFQAGQTNGVFQFESTGIKNVLRRLHPTSFEDVAAVNALYRPGPIGNIDEFIARKHGQHPVSYPEKSLQPILAKTYGIMVYQEQVMQVASAMGGFSLGEADLLRRAISKKDQLK</sequence>
<dbReference type="Pfam" id="PF17657">
    <property type="entry name" value="DNA_pol3_finger"/>
    <property type="match status" value="1"/>
</dbReference>
<feature type="non-terminal residue" evidence="2">
    <location>
        <position position="154"/>
    </location>
</feature>
<reference evidence="2" key="1">
    <citation type="submission" date="2018-06" db="EMBL/GenBank/DDBJ databases">
        <authorList>
            <consortium name="PulseNet: The National Subtyping Network for Foodborne Disease Surveillance"/>
            <person name="Tarr C.L."/>
            <person name="Trees E."/>
            <person name="Katz L.S."/>
            <person name="Carleton-Romer H.A."/>
            <person name="Stroika S."/>
            <person name="Kucerova Z."/>
            <person name="Roache K.F."/>
            <person name="Sabol A.L."/>
            <person name="Besser J."/>
            <person name="Gerner-Smidt P."/>
        </authorList>
    </citation>
    <scope>NUCLEOTIDE SEQUENCE</scope>
    <source>
        <strain evidence="2">PNUSAC003301</strain>
    </source>
</reference>
<dbReference type="GO" id="GO:0006260">
    <property type="term" value="P:DNA replication"/>
    <property type="evidence" value="ECO:0007669"/>
    <property type="project" value="InterPro"/>
</dbReference>
<dbReference type="PANTHER" id="PTHR32294:SF0">
    <property type="entry name" value="DNA POLYMERASE III SUBUNIT ALPHA"/>
    <property type="match status" value="1"/>
</dbReference>
<feature type="non-terminal residue" evidence="2">
    <location>
        <position position="1"/>
    </location>
</feature>
<accession>A0A5T0UGQ2</accession>
<dbReference type="InterPro" id="IPR040982">
    <property type="entry name" value="DNA_pol3_finger"/>
</dbReference>
<dbReference type="EMBL" id="AACFVE010000278">
    <property type="protein sequence ID" value="EAK3904375.1"/>
    <property type="molecule type" value="Genomic_DNA"/>
</dbReference>
<evidence type="ECO:0000313" key="2">
    <source>
        <dbReference type="EMBL" id="EAK3904375.1"/>
    </source>
</evidence>
<proteinExistence type="predicted"/>
<evidence type="ECO:0000259" key="1">
    <source>
        <dbReference type="Pfam" id="PF17657"/>
    </source>
</evidence>
<dbReference type="InterPro" id="IPR004805">
    <property type="entry name" value="DnaE2/DnaE/PolC"/>
</dbReference>
<protein>
    <submittedName>
        <fullName evidence="2">DNA polymerase III subunit alpha</fullName>
    </submittedName>
</protein>